<evidence type="ECO:0000256" key="6">
    <source>
        <dbReference type="ARBA" id="ARBA00022970"/>
    </source>
</evidence>
<dbReference type="GO" id="GO:0089718">
    <property type="term" value="P:amino acid import across plasma membrane"/>
    <property type="evidence" value="ECO:0007669"/>
    <property type="project" value="TreeGrafter"/>
</dbReference>
<evidence type="ECO:0000256" key="2">
    <source>
        <dbReference type="ARBA" id="ARBA00006459"/>
    </source>
</evidence>
<dbReference type="NCBIfam" id="NF037979">
    <property type="entry name" value="Na_transp"/>
    <property type="match status" value="1"/>
</dbReference>
<evidence type="ECO:0000256" key="7">
    <source>
        <dbReference type="ARBA" id="ARBA00022989"/>
    </source>
</evidence>
<reference evidence="19" key="1">
    <citation type="submission" date="2020-11" db="EMBL/GenBank/DDBJ databases">
        <authorList>
            <person name="Tran Van P."/>
        </authorList>
    </citation>
    <scope>NUCLEOTIDE SEQUENCE</scope>
</reference>
<dbReference type="PANTHER" id="PTHR11616">
    <property type="entry name" value="SODIUM/CHLORIDE DEPENDENT TRANSPORTER"/>
    <property type="match status" value="1"/>
</dbReference>
<dbReference type="SUPFAM" id="SSF161070">
    <property type="entry name" value="SNF-like"/>
    <property type="match status" value="2"/>
</dbReference>
<keyword evidence="9" id="KW-0406">Ion transport</keyword>
<feature type="transmembrane region" description="Helical" evidence="18">
    <location>
        <begin position="556"/>
        <end position="576"/>
    </location>
</feature>
<evidence type="ECO:0000256" key="14">
    <source>
        <dbReference type="PIRSR" id="PIRSR600175-1"/>
    </source>
</evidence>
<evidence type="ECO:0000256" key="3">
    <source>
        <dbReference type="ARBA" id="ARBA00022448"/>
    </source>
</evidence>
<dbReference type="PROSITE" id="PS00610">
    <property type="entry name" value="NA_NEUROTRAN_SYMP_1"/>
    <property type="match status" value="1"/>
</dbReference>
<feature type="transmembrane region" description="Helical" evidence="18">
    <location>
        <begin position="266"/>
        <end position="293"/>
    </location>
</feature>
<feature type="binding site" evidence="14">
    <location>
        <position position="76"/>
    </location>
    <ligand>
        <name>Na(+)</name>
        <dbReference type="ChEBI" id="CHEBI:29101"/>
        <label>1</label>
    </ligand>
</feature>
<comment type="similarity">
    <text evidence="2 16">Belongs to the sodium:neurotransmitter symporter (SNF) (TC 2.A.22) family.</text>
</comment>
<feature type="transmembrane region" description="Helical" evidence="18">
    <location>
        <begin position="233"/>
        <end position="254"/>
    </location>
</feature>
<dbReference type="GO" id="GO:0015179">
    <property type="term" value="F:L-amino acid transmembrane transporter activity"/>
    <property type="evidence" value="ECO:0007669"/>
    <property type="project" value="TreeGrafter"/>
</dbReference>
<feature type="transmembrane region" description="Helical" evidence="18">
    <location>
        <begin position="97"/>
        <end position="118"/>
    </location>
</feature>
<feature type="transmembrane region" description="Helical" evidence="18">
    <location>
        <begin position="305"/>
        <end position="330"/>
    </location>
</feature>
<evidence type="ECO:0000256" key="4">
    <source>
        <dbReference type="ARBA" id="ARBA00022692"/>
    </source>
</evidence>
<feature type="binding site" evidence="14">
    <location>
        <position position="415"/>
    </location>
    <ligand>
        <name>Na(+)</name>
        <dbReference type="ChEBI" id="CHEBI:29101"/>
        <label>1</label>
    </ligand>
</feature>
<keyword evidence="5 16" id="KW-0769">Symport</keyword>
<feature type="transmembrane region" description="Helical" evidence="18">
    <location>
        <begin position="442"/>
        <end position="460"/>
    </location>
</feature>
<feature type="binding site" evidence="14">
    <location>
        <position position="419"/>
    </location>
    <ligand>
        <name>Na(+)</name>
        <dbReference type="ChEBI" id="CHEBI:29101"/>
        <label>1</label>
    </ligand>
</feature>
<evidence type="ECO:0000256" key="1">
    <source>
        <dbReference type="ARBA" id="ARBA00004141"/>
    </source>
</evidence>
<evidence type="ECO:0000256" key="18">
    <source>
        <dbReference type="SAM" id="Phobius"/>
    </source>
</evidence>
<keyword evidence="7 18" id="KW-1133">Transmembrane helix</keyword>
<dbReference type="PROSITE" id="PS00754">
    <property type="entry name" value="NA_NEUROTRAN_SYMP_2"/>
    <property type="match status" value="1"/>
</dbReference>
<dbReference type="PRINTS" id="PR00176">
    <property type="entry name" value="NANEUSMPORT"/>
</dbReference>
<feature type="transmembrane region" description="Helical" evidence="18">
    <location>
        <begin position="472"/>
        <end position="496"/>
    </location>
</feature>
<proteinExistence type="inferred from homology"/>
<feature type="transmembrane region" description="Helical" evidence="18">
    <location>
        <begin position="342"/>
        <end position="363"/>
    </location>
</feature>
<evidence type="ECO:0000256" key="11">
    <source>
        <dbReference type="ARBA" id="ARBA00023180"/>
    </source>
</evidence>
<feature type="transmembrane region" description="Helical" evidence="18">
    <location>
        <begin position="683"/>
        <end position="710"/>
    </location>
</feature>
<dbReference type="AlphaFoldDB" id="A0A7R9A531"/>
<dbReference type="PROSITE" id="PS50267">
    <property type="entry name" value="NA_NEUROTRAN_SYMP_3"/>
    <property type="match status" value="2"/>
</dbReference>
<evidence type="ECO:0000256" key="16">
    <source>
        <dbReference type="RuleBase" id="RU003732"/>
    </source>
</evidence>
<gene>
    <name evidence="19" type="ORF">DSTB1V02_LOCUS7728</name>
</gene>
<feature type="region of interest" description="Disordered" evidence="17">
    <location>
        <begin position="37"/>
        <end position="56"/>
    </location>
</feature>
<comment type="function">
    <text evidence="13">Unusual broad substrate spectrum amino acid:sodium cotransporter that promotes absorption of the D isomers of essential amino acids. Neutral amino acids are the preferred substrates, especially methionine and phenylalanine.</text>
</comment>
<feature type="disulfide bond" evidence="15">
    <location>
        <begin position="178"/>
        <end position="187"/>
    </location>
</feature>
<feature type="transmembrane region" description="Helical" evidence="18">
    <location>
        <begin position="652"/>
        <end position="671"/>
    </location>
</feature>
<keyword evidence="6" id="KW-0029">Amino-acid transport</keyword>
<keyword evidence="15" id="KW-1015">Disulfide bond</keyword>
<dbReference type="EMBL" id="LR901145">
    <property type="protein sequence ID" value="CAD7247903.1"/>
    <property type="molecule type" value="Genomic_DNA"/>
</dbReference>
<evidence type="ECO:0000256" key="5">
    <source>
        <dbReference type="ARBA" id="ARBA00022847"/>
    </source>
</evidence>
<accession>A0A7R9A531</accession>
<keyword evidence="14" id="KW-0479">Metal-binding</keyword>
<evidence type="ECO:0000313" key="19">
    <source>
        <dbReference type="EMBL" id="CAD7247903.1"/>
    </source>
</evidence>
<evidence type="ECO:0000256" key="8">
    <source>
        <dbReference type="ARBA" id="ARBA00023053"/>
    </source>
</evidence>
<sequence length="720" mass="79787">MSLRKVTSYANQAFDTSGEDPAKLADGSATNGVFVIGGEKPPPYEETPKDEEAGGADRPQWNNQLEFLLSCIAMSVGLGNIWRFPFIAYENGGGAFLIPYLIVLFVIGKPLYFLELVIGQFSSFGCVRMWSAVPAMRGIGYGQMIATFIVVTYYTSIMGTCVFYFIQCFSKVLPWTECGKPWTDENCYSAASDSLSNLSVHMESSSEQYYLNEVLKMYNSTRGLDDGVGAPEWRLTLCLLFSWIMIVFSLIRGVQSSGRISYFTALFPYVVLITLLIKGATLEGAGEGILYFITPQWEKLAEGKVWFAAVSQCFFSLSVGFGSITMYASFNPFQHNVYRDALIISVMDTFTSLLAGVSIFAILGNLKHSMGADSIDTVVKSGGGLAFISYPDAIAQFDAVPQLFAAIFFLMLWTLGVGSAVALISCVITVVCDRFPSWDRRIVTVVLCVIAFLIGLVYVTPGGPYVLGLVNYFAGDFLIFILALLETVCLCWVYGVGRICTDVQFMLGIYPGWYWRLCWFVLTPVSLLGILIYAAINMGEPEAEGYTFKGAALVCGWLLGAVAVVMPVISIVQTYVTRKGNLRERLSQCVNFKKETWGPKSQKMRREWEAFKETHRHRNRSRRKRVCTIEVLKIHPPIQGLDDGVGAPEWRLALCLLFSWATIVFSLIRGVQSSGRISYFTALFPYVVLLTLLVEGDTLEGAVIGIIHFIKPQMGKRAST</sequence>
<dbReference type="PANTHER" id="PTHR11616:SF321">
    <property type="entry name" value="SODIUM-DEPENDENT NUTRIENT AMINO ACID TRANSPORTER 1-RELATED"/>
    <property type="match status" value="1"/>
</dbReference>
<dbReference type="InterPro" id="IPR000175">
    <property type="entry name" value="Na/ntran_symport"/>
</dbReference>
<evidence type="ECO:0000256" key="9">
    <source>
        <dbReference type="ARBA" id="ARBA00023065"/>
    </source>
</evidence>
<keyword evidence="11" id="KW-0325">Glycoprotein</keyword>
<evidence type="ECO:0000256" key="12">
    <source>
        <dbReference type="ARBA" id="ARBA00023201"/>
    </source>
</evidence>
<dbReference type="InterPro" id="IPR037272">
    <property type="entry name" value="SNS_sf"/>
</dbReference>
<keyword evidence="8 14" id="KW-0915">Sodium</keyword>
<keyword evidence="3 16" id="KW-0813">Transport</keyword>
<feature type="transmembrane region" description="Helical" evidence="18">
    <location>
        <begin position="517"/>
        <end position="536"/>
    </location>
</feature>
<keyword evidence="10 18" id="KW-0472">Membrane</keyword>
<dbReference type="GO" id="GO:0005886">
    <property type="term" value="C:plasma membrane"/>
    <property type="evidence" value="ECO:0007669"/>
    <property type="project" value="TreeGrafter"/>
</dbReference>
<dbReference type="Proteomes" id="UP000677054">
    <property type="component" value="Unassembled WGS sequence"/>
</dbReference>
<dbReference type="GO" id="GO:0046872">
    <property type="term" value="F:metal ion binding"/>
    <property type="evidence" value="ECO:0007669"/>
    <property type="project" value="UniProtKB-KW"/>
</dbReference>
<keyword evidence="20" id="KW-1185">Reference proteome</keyword>
<evidence type="ECO:0000313" key="20">
    <source>
        <dbReference type="Proteomes" id="UP000677054"/>
    </source>
</evidence>
<evidence type="ECO:0000256" key="13">
    <source>
        <dbReference type="ARBA" id="ARBA00037785"/>
    </source>
</evidence>
<protein>
    <recommendedName>
        <fullName evidence="16">Transporter</fullName>
    </recommendedName>
</protein>
<dbReference type="GO" id="GO:0005283">
    <property type="term" value="F:amino acid:sodium symporter activity"/>
    <property type="evidence" value="ECO:0007669"/>
    <property type="project" value="TreeGrafter"/>
</dbReference>
<feature type="transmembrane region" description="Helical" evidence="18">
    <location>
        <begin position="67"/>
        <end position="85"/>
    </location>
</feature>
<evidence type="ECO:0000256" key="10">
    <source>
        <dbReference type="ARBA" id="ARBA00023136"/>
    </source>
</evidence>
<name>A0A7R9A531_9CRUS</name>
<evidence type="ECO:0000256" key="15">
    <source>
        <dbReference type="PIRSR" id="PIRSR600175-2"/>
    </source>
</evidence>
<dbReference type="EMBL" id="CAJPEV010001628">
    <property type="protein sequence ID" value="CAG0893593.1"/>
    <property type="molecule type" value="Genomic_DNA"/>
</dbReference>
<dbReference type="OrthoDB" id="6581954at2759"/>
<dbReference type="Pfam" id="PF00209">
    <property type="entry name" value="SNF"/>
    <property type="match status" value="2"/>
</dbReference>
<comment type="subcellular location">
    <subcellularLocation>
        <location evidence="1">Membrane</location>
        <topology evidence="1">Multi-pass membrane protein</topology>
    </subcellularLocation>
</comment>
<feature type="binding site" evidence="14">
    <location>
        <position position="80"/>
    </location>
    <ligand>
        <name>Na(+)</name>
        <dbReference type="ChEBI" id="CHEBI:29101"/>
        <label>1</label>
    </ligand>
</feature>
<organism evidence="19">
    <name type="scientific">Darwinula stevensoni</name>
    <dbReference type="NCBI Taxonomy" id="69355"/>
    <lineage>
        <taxon>Eukaryota</taxon>
        <taxon>Metazoa</taxon>
        <taxon>Ecdysozoa</taxon>
        <taxon>Arthropoda</taxon>
        <taxon>Crustacea</taxon>
        <taxon>Oligostraca</taxon>
        <taxon>Ostracoda</taxon>
        <taxon>Podocopa</taxon>
        <taxon>Podocopida</taxon>
        <taxon>Darwinulocopina</taxon>
        <taxon>Darwinuloidea</taxon>
        <taxon>Darwinulidae</taxon>
        <taxon>Darwinula</taxon>
    </lineage>
</organism>
<feature type="binding site" evidence="14">
    <location>
        <position position="316"/>
    </location>
    <ligand>
        <name>Na(+)</name>
        <dbReference type="ChEBI" id="CHEBI:29101"/>
        <label>1</label>
    </ligand>
</feature>
<evidence type="ECO:0000256" key="17">
    <source>
        <dbReference type="SAM" id="MobiDB-lite"/>
    </source>
</evidence>
<feature type="compositionally biased region" description="Basic and acidic residues" evidence="17">
    <location>
        <begin position="42"/>
        <end position="52"/>
    </location>
</feature>
<feature type="transmembrane region" description="Helical" evidence="18">
    <location>
        <begin position="403"/>
        <end position="430"/>
    </location>
</feature>
<feature type="transmembrane region" description="Helical" evidence="18">
    <location>
        <begin position="139"/>
        <end position="166"/>
    </location>
</feature>
<keyword evidence="4 16" id="KW-0812">Transmembrane</keyword>
<dbReference type="CDD" id="cd10324">
    <property type="entry name" value="SLC6sbd"/>
    <property type="match status" value="1"/>
</dbReference>
<keyword evidence="12" id="KW-0739">Sodium transport</keyword>